<dbReference type="Proteomes" id="UP000729701">
    <property type="component" value="Unassembled WGS sequence"/>
</dbReference>
<reference evidence="1" key="1">
    <citation type="submission" date="2021-05" db="EMBL/GenBank/DDBJ databases">
        <authorList>
            <person name="Pietrasiak N."/>
            <person name="Ward R."/>
            <person name="Stajich J.E."/>
            <person name="Kurbessoian T."/>
        </authorList>
    </citation>
    <scope>NUCLEOTIDE SEQUENCE</scope>
    <source>
        <strain evidence="1">GSE-NOS-MK-12-04C</strain>
    </source>
</reference>
<dbReference type="EMBL" id="JAHHGZ010000002">
    <property type="protein sequence ID" value="MBW4666397.1"/>
    <property type="molecule type" value="Genomic_DNA"/>
</dbReference>
<accession>A0A951QK01</accession>
<comment type="caution">
    <text evidence="1">The sequence shown here is derived from an EMBL/GenBank/DDBJ whole genome shotgun (WGS) entry which is preliminary data.</text>
</comment>
<proteinExistence type="predicted"/>
<name>A0A951QK01_9CYAN</name>
<protein>
    <submittedName>
        <fullName evidence="1">Uncharacterized protein</fullName>
    </submittedName>
</protein>
<reference evidence="1" key="2">
    <citation type="journal article" date="2022" name="Microbiol. Resour. Announc.">
        <title>Metagenome Sequencing to Explore Phylogenomics of Terrestrial Cyanobacteria.</title>
        <authorList>
            <person name="Ward R.D."/>
            <person name="Stajich J.E."/>
            <person name="Johansen J.R."/>
            <person name="Huntemann M."/>
            <person name="Clum A."/>
            <person name="Foster B."/>
            <person name="Foster B."/>
            <person name="Roux S."/>
            <person name="Palaniappan K."/>
            <person name="Varghese N."/>
            <person name="Mukherjee S."/>
            <person name="Reddy T.B.K."/>
            <person name="Daum C."/>
            <person name="Copeland A."/>
            <person name="Chen I.A."/>
            <person name="Ivanova N.N."/>
            <person name="Kyrpides N.C."/>
            <person name="Shapiro N."/>
            <person name="Eloe-Fadrosh E.A."/>
            <person name="Pietrasiak N."/>
        </authorList>
    </citation>
    <scope>NUCLEOTIDE SEQUENCE</scope>
    <source>
        <strain evidence="1">GSE-NOS-MK-12-04C</strain>
    </source>
</reference>
<dbReference type="AlphaFoldDB" id="A0A951QK01"/>
<evidence type="ECO:0000313" key="1">
    <source>
        <dbReference type="EMBL" id="MBW4666397.1"/>
    </source>
</evidence>
<sequence length="45" mass="5436">MKEEGRRKKEEGRRKKEEALYTWIGSQLKTKDPNQTWGIKKFIRG</sequence>
<evidence type="ECO:0000313" key="2">
    <source>
        <dbReference type="Proteomes" id="UP000729701"/>
    </source>
</evidence>
<gene>
    <name evidence="1" type="ORF">KME60_02855</name>
</gene>
<organism evidence="1 2">
    <name type="scientific">Cyanomargarita calcarea GSE-NOS-MK-12-04C</name>
    <dbReference type="NCBI Taxonomy" id="2839659"/>
    <lineage>
        <taxon>Bacteria</taxon>
        <taxon>Bacillati</taxon>
        <taxon>Cyanobacteriota</taxon>
        <taxon>Cyanophyceae</taxon>
        <taxon>Nostocales</taxon>
        <taxon>Cyanomargaritaceae</taxon>
        <taxon>Cyanomargarita</taxon>
    </lineage>
</organism>